<feature type="transmembrane region" description="Helical" evidence="2">
    <location>
        <begin position="52"/>
        <end position="79"/>
    </location>
</feature>
<accession>A0ABV6VYC3</accession>
<feature type="region of interest" description="Disordered" evidence="1">
    <location>
        <begin position="1"/>
        <end position="24"/>
    </location>
</feature>
<evidence type="ECO:0000256" key="1">
    <source>
        <dbReference type="SAM" id="MobiDB-lite"/>
    </source>
</evidence>
<organism evidence="3 4">
    <name type="scientific">Streptacidiphilus cavernicola</name>
    <dbReference type="NCBI Taxonomy" id="3342716"/>
    <lineage>
        <taxon>Bacteria</taxon>
        <taxon>Bacillati</taxon>
        <taxon>Actinomycetota</taxon>
        <taxon>Actinomycetes</taxon>
        <taxon>Kitasatosporales</taxon>
        <taxon>Streptomycetaceae</taxon>
        <taxon>Streptacidiphilus</taxon>
    </lineage>
</organism>
<comment type="caution">
    <text evidence="3">The sequence shown here is derived from an EMBL/GenBank/DDBJ whole genome shotgun (WGS) entry which is preliminary data.</text>
</comment>
<name>A0ABV6VYC3_9ACTN</name>
<keyword evidence="2" id="KW-0472">Membrane</keyword>
<feature type="transmembrane region" description="Helical" evidence="2">
    <location>
        <begin position="147"/>
        <end position="168"/>
    </location>
</feature>
<reference evidence="3 4" key="1">
    <citation type="submission" date="2024-09" db="EMBL/GenBank/DDBJ databases">
        <authorList>
            <person name="Lee S.D."/>
        </authorList>
    </citation>
    <scope>NUCLEOTIDE SEQUENCE [LARGE SCALE GENOMIC DNA]</scope>
    <source>
        <strain evidence="3 4">N8-3</strain>
    </source>
</reference>
<evidence type="ECO:0000313" key="4">
    <source>
        <dbReference type="Proteomes" id="UP001592531"/>
    </source>
</evidence>
<evidence type="ECO:0000313" key="3">
    <source>
        <dbReference type="EMBL" id="MFC1418764.1"/>
    </source>
</evidence>
<dbReference type="RefSeq" id="WP_380537560.1">
    <property type="nucleotide sequence ID" value="NZ_JBHFAB010000013.1"/>
</dbReference>
<keyword evidence="2" id="KW-0812">Transmembrane</keyword>
<dbReference type="Proteomes" id="UP001592531">
    <property type="component" value="Unassembled WGS sequence"/>
</dbReference>
<keyword evidence="2" id="KW-1133">Transmembrane helix</keyword>
<feature type="transmembrane region" description="Helical" evidence="2">
    <location>
        <begin position="122"/>
        <end position="141"/>
    </location>
</feature>
<gene>
    <name evidence="3" type="ORF">ACEZDE_19305</name>
</gene>
<proteinExistence type="predicted"/>
<keyword evidence="4" id="KW-1185">Reference proteome</keyword>
<sequence>MARHQREEREGAREAREMSRAQREQHRETVDGFVVPLSEVSLRWLARGTTAVLLPGVALILAALAISLAVVNVTALHAYLHAADAPYGLDWAAPASQEGFVLAGESMVMLNAVLLRRWPYALAGLVMSLAGNASALWWHFHDAAPQFRWPLAMVVVFGAVALMAFIAVTHRAVHLIAVHSAREGLAGSREDREEARDLDPAERPVKIAEAARVLDVKDSTIRSWIHQGALANRNPNGEPMCVLLRDVVSLCQDRGIPYTDPAPVQVGVGP</sequence>
<protein>
    <recommendedName>
        <fullName evidence="5">Helix-turn-helix domain-containing protein</fullName>
    </recommendedName>
</protein>
<evidence type="ECO:0008006" key="5">
    <source>
        <dbReference type="Google" id="ProtNLM"/>
    </source>
</evidence>
<dbReference type="EMBL" id="JBHFAB010000013">
    <property type="protein sequence ID" value="MFC1418764.1"/>
    <property type="molecule type" value="Genomic_DNA"/>
</dbReference>
<evidence type="ECO:0000256" key="2">
    <source>
        <dbReference type="SAM" id="Phobius"/>
    </source>
</evidence>